<evidence type="ECO:0000313" key="1">
    <source>
        <dbReference type="EMBL" id="MDC1855329.1"/>
    </source>
</evidence>
<evidence type="ECO:0000313" key="2">
    <source>
        <dbReference type="Proteomes" id="UP001214113"/>
    </source>
</evidence>
<proteinExistence type="predicted"/>
<comment type="caution">
    <text evidence="1">The sequence shown here is derived from an EMBL/GenBank/DDBJ whole genome shotgun (WGS) entry which is preliminary data.</text>
</comment>
<dbReference type="AlphaFoldDB" id="A0AAW6GCX9"/>
<sequence length="114" mass="13643">MEEDMKMTDFPTYPWETLDVYQDNSYCYNIRPGQHVVGDLFDDSRTKLVSYNRKSHAQIICVCDPYKPPFYARECMYGVYSAWKEIEEDIFTLEFMGYSTKQKFPPLCTSHHYF</sequence>
<accession>A0AAW6GCX9</accession>
<organism evidence="1 2">
    <name type="scientific">Bacteroides uniformis</name>
    <dbReference type="NCBI Taxonomy" id="820"/>
    <lineage>
        <taxon>Bacteria</taxon>
        <taxon>Pseudomonadati</taxon>
        <taxon>Bacteroidota</taxon>
        <taxon>Bacteroidia</taxon>
        <taxon>Bacteroidales</taxon>
        <taxon>Bacteroidaceae</taxon>
        <taxon>Bacteroides</taxon>
    </lineage>
</organism>
<protein>
    <submittedName>
        <fullName evidence="1">Uncharacterized protein</fullName>
    </submittedName>
</protein>
<dbReference type="Proteomes" id="UP001214113">
    <property type="component" value="Unassembled WGS sequence"/>
</dbReference>
<dbReference type="RefSeq" id="WP_272221313.1">
    <property type="nucleotide sequence ID" value="NZ_JAQNSB010000015.1"/>
</dbReference>
<name>A0AAW6GCX9_BACUN</name>
<dbReference type="EMBL" id="JAQNSB010000015">
    <property type="protein sequence ID" value="MDC1855329.1"/>
    <property type="molecule type" value="Genomic_DNA"/>
</dbReference>
<reference evidence="1" key="1">
    <citation type="submission" date="2022-10" db="EMBL/GenBank/DDBJ databases">
        <title>Human gut microbiome strain richness.</title>
        <authorList>
            <person name="Chen-Liaw A."/>
        </authorList>
    </citation>
    <scope>NUCLEOTIDE SEQUENCE</scope>
    <source>
        <strain evidence="1">BSD2780061687st1_G10_BSD2780061687b_171204</strain>
    </source>
</reference>
<gene>
    <name evidence="1" type="ORF">POZ22_11140</name>
</gene>